<evidence type="ECO:0000313" key="3">
    <source>
        <dbReference type="Proteomes" id="UP000694400"/>
    </source>
</evidence>
<name>A0A8B9ZI83_ANAPL</name>
<evidence type="ECO:0000256" key="1">
    <source>
        <dbReference type="SAM" id="Phobius"/>
    </source>
</evidence>
<evidence type="ECO:0000313" key="2">
    <source>
        <dbReference type="Ensembl" id="ENSAPLP00020020414.1"/>
    </source>
</evidence>
<reference evidence="2" key="3">
    <citation type="submission" date="2025-09" db="UniProtKB">
        <authorList>
            <consortium name="Ensembl"/>
        </authorList>
    </citation>
    <scope>IDENTIFICATION</scope>
</reference>
<accession>A0A8B9ZI83</accession>
<organism evidence="2 3">
    <name type="scientific">Anas platyrhynchos</name>
    <name type="common">Mallard</name>
    <name type="synonym">Anas boschas</name>
    <dbReference type="NCBI Taxonomy" id="8839"/>
    <lineage>
        <taxon>Eukaryota</taxon>
        <taxon>Metazoa</taxon>
        <taxon>Chordata</taxon>
        <taxon>Craniata</taxon>
        <taxon>Vertebrata</taxon>
        <taxon>Euteleostomi</taxon>
        <taxon>Archelosauria</taxon>
        <taxon>Archosauria</taxon>
        <taxon>Dinosauria</taxon>
        <taxon>Saurischia</taxon>
        <taxon>Theropoda</taxon>
        <taxon>Coelurosauria</taxon>
        <taxon>Aves</taxon>
        <taxon>Neognathae</taxon>
        <taxon>Galloanserae</taxon>
        <taxon>Anseriformes</taxon>
        <taxon>Anatidae</taxon>
        <taxon>Anatinae</taxon>
        <taxon>Anas</taxon>
    </lineage>
</organism>
<dbReference type="Pfam" id="PF17307">
    <property type="entry name" value="Smim3"/>
    <property type="match status" value="1"/>
</dbReference>
<keyword evidence="1" id="KW-1133">Transmembrane helix</keyword>
<proteinExistence type="predicted"/>
<keyword evidence="1" id="KW-0472">Membrane</keyword>
<reference evidence="2" key="1">
    <citation type="submission" date="2019-08" db="EMBL/GenBank/DDBJ databases">
        <title>Three high-quality genomes provides insights into domestication of ducks.</title>
        <authorList>
            <person name="Hou Z.C."/>
            <person name="Zhu F."/>
            <person name="Yin Z.T."/>
            <person name="Zhang F."/>
        </authorList>
    </citation>
    <scope>NUCLEOTIDE SEQUENCE [LARGE SCALE GENOMIC DNA]</scope>
</reference>
<reference evidence="2" key="2">
    <citation type="submission" date="2025-08" db="UniProtKB">
        <authorList>
            <consortium name="Ensembl"/>
        </authorList>
    </citation>
    <scope>IDENTIFICATION</scope>
</reference>
<dbReference type="Ensembl" id="ENSAPLT00020022051.1">
    <property type="protein sequence ID" value="ENSAPLP00020020414.1"/>
    <property type="gene ID" value="ENSAPLG00020014368.1"/>
</dbReference>
<dbReference type="AlphaFoldDB" id="A0A8B9ZI83"/>
<dbReference type="InterPro" id="IPR035275">
    <property type="entry name" value="Smim3"/>
</dbReference>
<sequence length="67" mass="7639">KIVFFPLQLPTLDMEETVVKTILAPWQILLVISATVLTMTFLMVLPPAALVIWRMRRLPQISLQGHV</sequence>
<dbReference type="Proteomes" id="UP000694400">
    <property type="component" value="Chromosome 7"/>
</dbReference>
<keyword evidence="1" id="KW-0812">Transmembrane</keyword>
<feature type="transmembrane region" description="Helical" evidence="1">
    <location>
        <begin position="28"/>
        <end position="53"/>
    </location>
</feature>
<protein>
    <submittedName>
        <fullName evidence="2">Uncharacterized protein</fullName>
    </submittedName>
</protein>